<evidence type="ECO:0000313" key="2">
    <source>
        <dbReference type="Proteomes" id="UP001305174"/>
    </source>
</evidence>
<dbReference type="Proteomes" id="UP001305174">
    <property type="component" value="Segment"/>
</dbReference>
<proteinExistence type="predicted"/>
<reference evidence="2" key="1">
    <citation type="submission" date="2024-05" db="EMBL/GenBank/DDBJ databases">
        <authorList>
            <person name="Tikunov A.Y."/>
            <person name="Morozova V.V."/>
            <person name="Kozlova Y.N."/>
            <person name="Tikunova N.V."/>
            <person name="Babkin I.V."/>
        </authorList>
    </citation>
    <scope>NUCLEOTIDE SEQUENCE [LARGE SCALE GENOMIC DNA]</scope>
</reference>
<dbReference type="EMBL" id="OR575930">
    <property type="protein sequence ID" value="WOZ57429.1"/>
    <property type="molecule type" value="Genomic_DNA"/>
</dbReference>
<organism evidence="1 2">
    <name type="scientific">Pseudomonas phage vB_PseuGesM_254</name>
    <dbReference type="NCBI Taxonomy" id="3092638"/>
    <lineage>
        <taxon>Viruses</taxon>
        <taxon>Duplodnaviria</taxon>
        <taxon>Heunggongvirae</taxon>
        <taxon>Uroviricota</taxon>
        <taxon>Caudoviricetes</taxon>
        <taxon>Vandenendeviridae</taxon>
        <taxon>Chemalvirus</taxon>
        <taxon>Chemalvirus PseuGes254</taxon>
    </lineage>
</organism>
<evidence type="ECO:0000313" key="1">
    <source>
        <dbReference type="EMBL" id="WOZ57429.1"/>
    </source>
</evidence>
<accession>A0AAX4G6D0</accession>
<name>A0AAX4G6D0_9CAUD</name>
<sequence>MQATVYELRQWLKTLPSDALVECLSHSNGTGYYDQGGWCTTEPFDIQAGSCYYQGVPLSHKFWELHTDSRTGITTLLIGEKP</sequence>
<protein>
    <submittedName>
        <fullName evidence="1">Uncharacterized protein</fullName>
    </submittedName>
</protein>
<keyword evidence="2" id="KW-1185">Reference proteome</keyword>